<accession>A0A972NPL7</accession>
<name>A0A972NPL7_9BURK</name>
<dbReference type="InterPro" id="IPR036390">
    <property type="entry name" value="WH_DNA-bd_sf"/>
</dbReference>
<keyword evidence="2" id="KW-1185">Reference proteome</keyword>
<dbReference type="EMBL" id="WOEZ01000084">
    <property type="protein sequence ID" value="NPT56089.1"/>
    <property type="molecule type" value="Genomic_DNA"/>
</dbReference>
<dbReference type="Proteomes" id="UP000655523">
    <property type="component" value="Unassembled WGS sequence"/>
</dbReference>
<dbReference type="InterPro" id="IPR036388">
    <property type="entry name" value="WH-like_DNA-bd_sf"/>
</dbReference>
<evidence type="ECO:0000313" key="1">
    <source>
        <dbReference type="EMBL" id="NPT56089.1"/>
    </source>
</evidence>
<comment type="caution">
    <text evidence="1">The sequence shown here is derived from an EMBL/GenBank/DDBJ whole genome shotgun (WGS) entry which is preliminary data.</text>
</comment>
<dbReference type="AlphaFoldDB" id="A0A972NPL7"/>
<dbReference type="RefSeq" id="WP_172166113.1">
    <property type="nucleotide sequence ID" value="NZ_WOEZ01000084.1"/>
</dbReference>
<sequence length="124" mass="14443">MTMRLLILETTSFDAMQERMDAILDGQHPDSTCIFFDEPEGLLRTITAKRMEIIRLLLHDEGPMTAEAIAMRLKRGRMMVDHDLEALLESEIVDLNRDARYLFEFDGIRIRLQFPHAEHRVAQS</sequence>
<reference evidence="1 2" key="1">
    <citation type="submission" date="2019-11" db="EMBL/GenBank/DDBJ databases">
        <title>Metabolism of dissolved organic matter in forest soils.</title>
        <authorList>
            <person name="Cyle K.T."/>
            <person name="Wilhelm R.C."/>
            <person name="Martinez C.E."/>
        </authorList>
    </citation>
    <scope>NUCLEOTIDE SEQUENCE [LARGE SCALE GENOMIC DNA]</scope>
    <source>
        <strain evidence="1 2">5N</strain>
    </source>
</reference>
<dbReference type="Pfam" id="PF25212">
    <property type="entry name" value="HVO_A0114"/>
    <property type="match status" value="1"/>
</dbReference>
<dbReference type="Gene3D" id="1.10.10.10">
    <property type="entry name" value="Winged helix-like DNA-binding domain superfamily/Winged helix DNA-binding domain"/>
    <property type="match status" value="1"/>
</dbReference>
<dbReference type="SUPFAM" id="SSF46785">
    <property type="entry name" value="Winged helix' DNA-binding domain"/>
    <property type="match status" value="1"/>
</dbReference>
<gene>
    <name evidence="1" type="ORF">GNZ13_16180</name>
</gene>
<proteinExistence type="predicted"/>
<evidence type="ECO:0000313" key="2">
    <source>
        <dbReference type="Proteomes" id="UP000655523"/>
    </source>
</evidence>
<protein>
    <submittedName>
        <fullName evidence="1">Uncharacterized protein</fullName>
    </submittedName>
</protein>
<organism evidence="1 2">
    <name type="scientific">Paraburkholderia elongata</name>
    <dbReference type="NCBI Taxonomy" id="2675747"/>
    <lineage>
        <taxon>Bacteria</taxon>
        <taxon>Pseudomonadati</taxon>
        <taxon>Pseudomonadota</taxon>
        <taxon>Betaproteobacteria</taxon>
        <taxon>Burkholderiales</taxon>
        <taxon>Burkholderiaceae</taxon>
        <taxon>Paraburkholderia</taxon>
    </lineage>
</organism>